<dbReference type="InterPro" id="IPR004399">
    <property type="entry name" value="HMP/HMP-P_kinase_dom"/>
</dbReference>
<dbReference type="Pfam" id="PF08543">
    <property type="entry name" value="Phos_pyr_kin"/>
    <property type="match status" value="1"/>
</dbReference>
<evidence type="ECO:0000256" key="4">
    <source>
        <dbReference type="ARBA" id="ARBA00023268"/>
    </source>
</evidence>
<evidence type="ECO:0000256" key="3">
    <source>
        <dbReference type="ARBA" id="ARBA00012135"/>
    </source>
</evidence>
<proteinExistence type="predicted"/>
<dbReference type="GO" id="GO:0008902">
    <property type="term" value="F:hydroxymethylpyrimidine kinase activity"/>
    <property type="evidence" value="ECO:0007669"/>
    <property type="project" value="UniProtKB-EC"/>
</dbReference>
<feature type="domain" description="Pyridoxamine kinase/Phosphomethylpyrimidine kinase" evidence="6">
    <location>
        <begin position="13"/>
        <end position="264"/>
    </location>
</feature>
<dbReference type="Pfam" id="PF02581">
    <property type="entry name" value="TMP-TENI"/>
    <property type="match status" value="1"/>
</dbReference>
<keyword evidence="4" id="KW-0511">Multifunctional enzyme</keyword>
<evidence type="ECO:0000259" key="5">
    <source>
        <dbReference type="Pfam" id="PF02581"/>
    </source>
</evidence>
<dbReference type="SUPFAM" id="SSF51391">
    <property type="entry name" value="Thiamin phosphate synthase"/>
    <property type="match status" value="1"/>
</dbReference>
<dbReference type="PANTHER" id="PTHR20858">
    <property type="entry name" value="PHOSPHOMETHYLPYRIMIDINE KINASE"/>
    <property type="match status" value="1"/>
</dbReference>
<comment type="pathway">
    <text evidence="2">Cofactor biosynthesis; thiamine diphosphate biosynthesis.</text>
</comment>
<evidence type="ECO:0000256" key="2">
    <source>
        <dbReference type="ARBA" id="ARBA00004948"/>
    </source>
</evidence>
<dbReference type="Proteomes" id="UP001371218">
    <property type="component" value="Unassembled WGS sequence"/>
</dbReference>
<sequence>MTLPLIWSIAGTDSGGGAGLAADQRAAEAFGVHLCPVVSAVTAQNSMAVTSVRPVPADWLDAQLAALAADMPPRAIKCGLLGNVDNLRVLVRWLDQLRADHGPIPLIVDPVLGASTGRSFANDAMLAAYRHELLPRTTLLTPNRREAALLLGGVPDEGGHAAWPALARALRAIGVQAVAITGGDSPDLAHQALDWIDTPQAQGWLAAPRVRTPHHHGTGCTFATSAASAIALGHAPADSLVLAKMATLHALRHAGPVGQGAGPVRARVGFATDVGCMPQMSWGEALEALTPVALPDEAERREPLGLYAIVDSSERVQQVLDAGVRTVQLRIKAGSVDEPALRQHINQTIDQCRAVGAQLFINDHWALACELGAPGVHLGQEDLQALGEAGRAELRASGVALGISSHSLWELARARSLGPRYIACGPVWPTLTKAMPWRSQGLDNLSWWCRMAGHPVVAIGGILAPDQARAAAACGAAGVCVVRGLGHRLEATVPGFVEALRGGALHPSREVPELPHPVLG</sequence>
<dbReference type="PANTHER" id="PTHR20858:SF17">
    <property type="entry name" value="HYDROXYMETHYLPYRIMIDINE_PHOSPHOMETHYLPYRIMIDINE KINASE THI20-RELATED"/>
    <property type="match status" value="1"/>
</dbReference>
<dbReference type="EC" id="2.7.1.49" evidence="3"/>
<comment type="caution">
    <text evidence="7">The sequence shown here is derived from an EMBL/GenBank/DDBJ whole genome shotgun (WGS) entry which is preliminary data.</text>
</comment>
<feature type="domain" description="Thiamine phosphate synthase/TenI" evidence="5">
    <location>
        <begin position="311"/>
        <end position="485"/>
    </location>
</feature>
<dbReference type="CDD" id="cd00564">
    <property type="entry name" value="TMP_TenI"/>
    <property type="match status" value="1"/>
</dbReference>
<dbReference type="EMBL" id="JBBUTG010000001">
    <property type="protein sequence ID" value="MEK8029615.1"/>
    <property type="molecule type" value="Genomic_DNA"/>
</dbReference>
<dbReference type="SUPFAM" id="SSF53613">
    <property type="entry name" value="Ribokinase-like"/>
    <property type="match status" value="1"/>
</dbReference>
<dbReference type="InterPro" id="IPR029056">
    <property type="entry name" value="Ribokinase-like"/>
</dbReference>
<keyword evidence="7" id="KW-0808">Transferase</keyword>
<organism evidence="7 8">
    <name type="scientific">Ideonella lacteola</name>
    <dbReference type="NCBI Taxonomy" id="2984193"/>
    <lineage>
        <taxon>Bacteria</taxon>
        <taxon>Pseudomonadati</taxon>
        <taxon>Pseudomonadota</taxon>
        <taxon>Betaproteobacteria</taxon>
        <taxon>Burkholderiales</taxon>
        <taxon>Sphaerotilaceae</taxon>
        <taxon>Ideonella</taxon>
    </lineage>
</organism>
<dbReference type="InterPro" id="IPR013749">
    <property type="entry name" value="PM/HMP-P_kinase-1"/>
</dbReference>
<dbReference type="CDD" id="cd01169">
    <property type="entry name" value="HMPP_kinase"/>
    <property type="match status" value="1"/>
</dbReference>
<keyword evidence="7" id="KW-0418">Kinase</keyword>
<comment type="cofactor">
    <cofactor evidence="1">
        <name>Mg(2+)</name>
        <dbReference type="ChEBI" id="CHEBI:18420"/>
    </cofactor>
</comment>
<name>A0ABU9BLV3_9BURK</name>
<reference evidence="7 8" key="1">
    <citation type="submission" date="2024-04" db="EMBL/GenBank/DDBJ databases">
        <title>Novel species of the genus Ideonella isolated from streams.</title>
        <authorList>
            <person name="Lu H."/>
        </authorList>
    </citation>
    <scope>NUCLEOTIDE SEQUENCE [LARGE SCALE GENOMIC DNA]</scope>
    <source>
        <strain evidence="7 8">DXS29W</strain>
    </source>
</reference>
<evidence type="ECO:0000259" key="6">
    <source>
        <dbReference type="Pfam" id="PF08543"/>
    </source>
</evidence>
<keyword evidence="8" id="KW-1185">Reference proteome</keyword>
<evidence type="ECO:0000313" key="7">
    <source>
        <dbReference type="EMBL" id="MEK8029615.1"/>
    </source>
</evidence>
<dbReference type="InterPro" id="IPR036206">
    <property type="entry name" value="ThiamineP_synth_sf"/>
</dbReference>
<dbReference type="Gene3D" id="3.40.1190.20">
    <property type="match status" value="1"/>
</dbReference>
<dbReference type="InterPro" id="IPR022998">
    <property type="entry name" value="ThiamineP_synth_TenI"/>
</dbReference>
<dbReference type="InterPro" id="IPR013785">
    <property type="entry name" value="Aldolase_TIM"/>
</dbReference>
<protein>
    <recommendedName>
        <fullName evidence="3">hydroxymethylpyrimidine kinase</fullName>
        <ecNumber evidence="3">2.7.1.49</ecNumber>
    </recommendedName>
</protein>
<evidence type="ECO:0000256" key="1">
    <source>
        <dbReference type="ARBA" id="ARBA00001946"/>
    </source>
</evidence>
<dbReference type="GO" id="GO:0008972">
    <property type="term" value="F:phosphomethylpyrimidine kinase activity"/>
    <property type="evidence" value="ECO:0007669"/>
    <property type="project" value="UniProtKB-EC"/>
</dbReference>
<accession>A0ABU9BLV3</accession>
<dbReference type="RefSeq" id="WP_341423952.1">
    <property type="nucleotide sequence ID" value="NZ_JBBUTG010000001.1"/>
</dbReference>
<dbReference type="Gene3D" id="3.20.20.70">
    <property type="entry name" value="Aldolase class I"/>
    <property type="match status" value="1"/>
</dbReference>
<evidence type="ECO:0000313" key="8">
    <source>
        <dbReference type="Proteomes" id="UP001371218"/>
    </source>
</evidence>
<gene>
    <name evidence="7" type="ORF">AACH06_02185</name>
</gene>